<proteinExistence type="predicted"/>
<keyword evidence="3" id="KW-1185">Reference proteome</keyword>
<accession>A0A840QD26</accession>
<sequence length="255" mass="27074">MRLTNEVVLPAPPETVFALINDVERVAPCMPGATLQGRSDDAYRGRVKVKVGPVSAAYEGVVRFLEVDEPGNRLVLDAKGTDQHGSGNAEAKVEVRVRPHDEGSVLALDTDLVIRGKVAQFGRGALASISQRLMEQFARNISDLLTAAPTVGVSGESGPHRTDRSRPAVVSGNGRRGDHDRTPTESELDGLSLVVVPVLKKIAPVAAALAVGIVAGRALGSSRRVLSDERVDAVVQLGTESFSVPVRRVLTLLRK</sequence>
<dbReference type="PANTHER" id="PTHR38588:SF1">
    <property type="entry name" value="BLL0334 PROTEIN"/>
    <property type="match status" value="1"/>
</dbReference>
<comment type="caution">
    <text evidence="2">The sequence shown here is derived from an EMBL/GenBank/DDBJ whole genome shotgun (WGS) entry which is preliminary data.</text>
</comment>
<dbReference type="SUPFAM" id="SSF55961">
    <property type="entry name" value="Bet v1-like"/>
    <property type="match status" value="1"/>
</dbReference>
<evidence type="ECO:0000313" key="2">
    <source>
        <dbReference type="EMBL" id="MBB5157791.1"/>
    </source>
</evidence>
<dbReference type="RefSeq" id="WP_184728648.1">
    <property type="nucleotide sequence ID" value="NZ_JACHIW010000001.1"/>
</dbReference>
<dbReference type="Gene3D" id="3.30.530.20">
    <property type="match status" value="1"/>
</dbReference>
<dbReference type="PANTHER" id="PTHR38588">
    <property type="entry name" value="BLL0334 PROTEIN"/>
    <property type="match status" value="1"/>
</dbReference>
<feature type="compositionally biased region" description="Basic and acidic residues" evidence="1">
    <location>
        <begin position="175"/>
        <end position="184"/>
    </location>
</feature>
<evidence type="ECO:0008006" key="4">
    <source>
        <dbReference type="Google" id="ProtNLM"/>
    </source>
</evidence>
<dbReference type="Pfam" id="PF06240">
    <property type="entry name" value="COXG"/>
    <property type="match status" value="1"/>
</dbReference>
<organism evidence="2 3">
    <name type="scientific">Saccharopolyspora phatthalungensis</name>
    <dbReference type="NCBI Taxonomy" id="664693"/>
    <lineage>
        <taxon>Bacteria</taxon>
        <taxon>Bacillati</taxon>
        <taxon>Actinomycetota</taxon>
        <taxon>Actinomycetes</taxon>
        <taxon>Pseudonocardiales</taxon>
        <taxon>Pseudonocardiaceae</taxon>
        <taxon>Saccharopolyspora</taxon>
    </lineage>
</organism>
<gene>
    <name evidence="2" type="ORF">BJ970_005325</name>
</gene>
<feature type="region of interest" description="Disordered" evidence="1">
    <location>
        <begin position="152"/>
        <end position="186"/>
    </location>
</feature>
<evidence type="ECO:0000256" key="1">
    <source>
        <dbReference type="SAM" id="MobiDB-lite"/>
    </source>
</evidence>
<dbReference type="InterPro" id="IPR023393">
    <property type="entry name" value="START-like_dom_sf"/>
</dbReference>
<dbReference type="EMBL" id="JACHIW010000001">
    <property type="protein sequence ID" value="MBB5157791.1"/>
    <property type="molecule type" value="Genomic_DNA"/>
</dbReference>
<dbReference type="AlphaFoldDB" id="A0A840QD26"/>
<protein>
    <recommendedName>
        <fullName evidence="4">Carbon monoxide dehydrogenase</fullName>
    </recommendedName>
</protein>
<reference evidence="2 3" key="1">
    <citation type="submission" date="2020-08" db="EMBL/GenBank/DDBJ databases">
        <title>Sequencing the genomes of 1000 actinobacteria strains.</title>
        <authorList>
            <person name="Klenk H.-P."/>
        </authorList>
    </citation>
    <scope>NUCLEOTIDE SEQUENCE [LARGE SCALE GENOMIC DNA]</scope>
    <source>
        <strain evidence="2 3">DSM 45584</strain>
    </source>
</reference>
<evidence type="ECO:0000313" key="3">
    <source>
        <dbReference type="Proteomes" id="UP000584374"/>
    </source>
</evidence>
<dbReference type="Proteomes" id="UP000584374">
    <property type="component" value="Unassembled WGS sequence"/>
</dbReference>
<name>A0A840QD26_9PSEU</name>
<dbReference type="CDD" id="cd07823">
    <property type="entry name" value="SRPBCC_5"/>
    <property type="match status" value="1"/>
</dbReference>
<dbReference type="InterPro" id="IPR010419">
    <property type="entry name" value="CO_DH_gsu"/>
</dbReference>